<organism evidence="2">
    <name type="scientific">uncultured Solirubrobacteraceae bacterium</name>
    <dbReference type="NCBI Taxonomy" id="1162706"/>
    <lineage>
        <taxon>Bacteria</taxon>
        <taxon>Bacillati</taxon>
        <taxon>Actinomycetota</taxon>
        <taxon>Thermoleophilia</taxon>
        <taxon>Solirubrobacterales</taxon>
        <taxon>Solirubrobacteraceae</taxon>
        <taxon>environmental samples</taxon>
    </lineage>
</organism>
<dbReference type="AlphaFoldDB" id="A0A6J4S5M2"/>
<feature type="compositionally biased region" description="Low complexity" evidence="1">
    <location>
        <begin position="55"/>
        <end position="70"/>
    </location>
</feature>
<dbReference type="EMBL" id="CADCVJ010000216">
    <property type="protein sequence ID" value="CAA9490389.1"/>
    <property type="molecule type" value="Genomic_DNA"/>
</dbReference>
<feature type="compositionally biased region" description="Basic residues" evidence="1">
    <location>
        <begin position="79"/>
        <end position="103"/>
    </location>
</feature>
<feature type="region of interest" description="Disordered" evidence="1">
    <location>
        <begin position="1"/>
        <end position="320"/>
    </location>
</feature>
<feature type="compositionally biased region" description="Basic residues" evidence="1">
    <location>
        <begin position="286"/>
        <end position="296"/>
    </location>
</feature>
<gene>
    <name evidence="2" type="ORF">AVDCRST_MAG38-2589</name>
</gene>
<feature type="non-terminal residue" evidence="2">
    <location>
        <position position="1"/>
    </location>
</feature>
<reference evidence="2" key="1">
    <citation type="submission" date="2020-02" db="EMBL/GenBank/DDBJ databases">
        <authorList>
            <person name="Meier V. D."/>
        </authorList>
    </citation>
    <scope>NUCLEOTIDE SEQUENCE</scope>
    <source>
        <strain evidence="2">AVDCRST_MAG38</strain>
    </source>
</reference>
<accession>A0A6J4S5M2</accession>
<evidence type="ECO:0000313" key="2">
    <source>
        <dbReference type="EMBL" id="CAA9490389.1"/>
    </source>
</evidence>
<feature type="compositionally biased region" description="Basic and acidic residues" evidence="1">
    <location>
        <begin position="176"/>
        <end position="190"/>
    </location>
</feature>
<feature type="compositionally biased region" description="Basic residues" evidence="1">
    <location>
        <begin position="247"/>
        <end position="278"/>
    </location>
</feature>
<protein>
    <submittedName>
        <fullName evidence="2">Permease of the drug/metabolite transporter (DMT) superfamily</fullName>
    </submittedName>
</protein>
<evidence type="ECO:0000256" key="1">
    <source>
        <dbReference type="SAM" id="MobiDB-lite"/>
    </source>
</evidence>
<feature type="non-terminal residue" evidence="2">
    <location>
        <position position="320"/>
    </location>
</feature>
<feature type="compositionally biased region" description="Low complexity" evidence="1">
    <location>
        <begin position="104"/>
        <end position="125"/>
    </location>
</feature>
<feature type="compositionally biased region" description="Basic residues" evidence="1">
    <location>
        <begin position="214"/>
        <end position="233"/>
    </location>
</feature>
<sequence length="320" mass="34603">ERASMAGLRRRLGALGHPVPVHQGGGGGRRPAGLPGLGARRPRRRGGDGTGMAGGRPALRAGAPALAGRLCRGRDRHPLPPHRHRRAVGRLLAGRHRDRRRAALRGAAGAALRRVGAGERSASGRPARRARRSRGAGRRRRRGQDLRAAGHRGDPDRRTRLCRRPHGHQATADQSRPARDDGGQPDRRGAAADAGGDGRPAGRDAFGAVAARDRRPRRAVHGGRLHPLRRPDRRGRSGACDGDHLRGAGRRRRAGHRRARRAAGRRRGRRAPAHHRRVVAVDRRAPSARRRRRARTPAHAPGPRGHATGHRRPGRILGGL</sequence>
<feature type="compositionally biased region" description="Basic residues" evidence="1">
    <location>
        <begin position="126"/>
        <end position="142"/>
    </location>
</feature>
<name>A0A6J4S5M2_9ACTN</name>
<proteinExistence type="predicted"/>